<name>A0ABV2H4J2_9HYPH</name>
<keyword evidence="2" id="KW-1185">Reference proteome</keyword>
<dbReference type="Pfam" id="PF10931">
    <property type="entry name" value="DUF2735"/>
    <property type="match status" value="1"/>
</dbReference>
<sequence>MTPDVERVSAKIYQFPIKRMSLRSAETQPPADYCAAALDSCWYHDEAVRQERTPPRHD</sequence>
<dbReference type="Proteomes" id="UP001549031">
    <property type="component" value="Unassembled WGS sequence"/>
</dbReference>
<organism evidence="1 2">
    <name type="scientific">Pseudorhizobium tarimense</name>
    <dbReference type="NCBI Taxonomy" id="1079109"/>
    <lineage>
        <taxon>Bacteria</taxon>
        <taxon>Pseudomonadati</taxon>
        <taxon>Pseudomonadota</taxon>
        <taxon>Alphaproteobacteria</taxon>
        <taxon>Hyphomicrobiales</taxon>
        <taxon>Rhizobiaceae</taxon>
        <taxon>Rhizobium/Agrobacterium group</taxon>
        <taxon>Pseudorhizobium</taxon>
    </lineage>
</organism>
<gene>
    <name evidence="1" type="ORF">ABID21_001570</name>
</gene>
<comment type="caution">
    <text evidence="1">The sequence shown here is derived from an EMBL/GenBank/DDBJ whole genome shotgun (WGS) entry which is preliminary data.</text>
</comment>
<dbReference type="EMBL" id="JBEPLJ010000005">
    <property type="protein sequence ID" value="MET3585461.1"/>
    <property type="molecule type" value="Genomic_DNA"/>
</dbReference>
<protein>
    <recommendedName>
        <fullName evidence="3">Glutamine synthetase</fullName>
    </recommendedName>
</protein>
<evidence type="ECO:0000313" key="2">
    <source>
        <dbReference type="Proteomes" id="UP001549031"/>
    </source>
</evidence>
<evidence type="ECO:0000313" key="1">
    <source>
        <dbReference type="EMBL" id="MET3585461.1"/>
    </source>
</evidence>
<dbReference type="InterPro" id="IPR021232">
    <property type="entry name" value="DUF2735"/>
</dbReference>
<reference evidence="1 2" key="1">
    <citation type="submission" date="2024-06" db="EMBL/GenBank/DDBJ databases">
        <title>Genomic Encyclopedia of Type Strains, Phase IV (KMG-IV): sequencing the most valuable type-strain genomes for metagenomic binning, comparative biology and taxonomic classification.</title>
        <authorList>
            <person name="Goeker M."/>
        </authorList>
    </citation>
    <scope>NUCLEOTIDE SEQUENCE [LARGE SCALE GENOMIC DNA]</scope>
    <source>
        <strain evidence="1 2">DSM 105042</strain>
    </source>
</reference>
<dbReference type="RefSeq" id="WP_354532031.1">
    <property type="nucleotide sequence ID" value="NZ_JBEPLJ010000005.1"/>
</dbReference>
<proteinExistence type="predicted"/>
<evidence type="ECO:0008006" key="3">
    <source>
        <dbReference type="Google" id="ProtNLM"/>
    </source>
</evidence>
<accession>A0ABV2H4J2</accession>